<dbReference type="InterPro" id="IPR001789">
    <property type="entry name" value="Sig_transdc_resp-reg_receiver"/>
</dbReference>
<dbReference type="AlphaFoldDB" id="A0A2M7QDF0"/>
<evidence type="ECO:0000259" key="8">
    <source>
        <dbReference type="PROSITE" id="PS50110"/>
    </source>
</evidence>
<evidence type="ECO:0000256" key="1">
    <source>
        <dbReference type="ARBA" id="ARBA00022553"/>
    </source>
</evidence>
<feature type="modified residue" description="4-aspartylphosphate" evidence="6">
    <location>
        <position position="51"/>
    </location>
</feature>
<dbReference type="GO" id="GO:0005829">
    <property type="term" value="C:cytosol"/>
    <property type="evidence" value="ECO:0007669"/>
    <property type="project" value="TreeGrafter"/>
</dbReference>
<evidence type="ECO:0000313" key="11">
    <source>
        <dbReference type="Proteomes" id="UP000230108"/>
    </source>
</evidence>
<evidence type="ECO:0000256" key="5">
    <source>
        <dbReference type="ARBA" id="ARBA00023163"/>
    </source>
</evidence>
<dbReference type="Proteomes" id="UP000230108">
    <property type="component" value="Unassembled WGS sequence"/>
</dbReference>
<keyword evidence="4 7" id="KW-0238">DNA-binding</keyword>
<dbReference type="InterPro" id="IPR039420">
    <property type="entry name" value="WalR-like"/>
</dbReference>
<sequence>MRILLVEDDIRIAKNIAHFLGRSLFVVDISDTVEDALFRAETINYDLLILDWMLPDGSGVDLCKQLREKKNTTPILILTARAQTEDVVFGLQTGADDYLIKPFEMAILLARVKALLRRQTVTVISPTISVADLTLDTNTRQVMRGGKEIELAPKEFSLLEHLVKNNGRAVDRMEILEHVWGETVDEFSNTVDVHIRYLRKKIDEPFKKHLIQTVKQKGYMICET</sequence>
<protein>
    <submittedName>
        <fullName evidence="10">DNA-binding response regulator</fullName>
    </submittedName>
</protein>
<dbReference type="Gene3D" id="1.10.10.10">
    <property type="entry name" value="Winged helix-like DNA-binding domain superfamily/Winged helix DNA-binding domain"/>
    <property type="match status" value="1"/>
</dbReference>
<dbReference type="Gene3D" id="6.10.250.690">
    <property type="match status" value="1"/>
</dbReference>
<dbReference type="PANTHER" id="PTHR48111:SF22">
    <property type="entry name" value="REGULATOR OF RPOS"/>
    <property type="match status" value="1"/>
</dbReference>
<evidence type="ECO:0000256" key="6">
    <source>
        <dbReference type="PROSITE-ProRule" id="PRU00169"/>
    </source>
</evidence>
<dbReference type="InterPro" id="IPR011006">
    <property type="entry name" value="CheY-like_superfamily"/>
</dbReference>
<dbReference type="InterPro" id="IPR036388">
    <property type="entry name" value="WH-like_DNA-bd_sf"/>
</dbReference>
<evidence type="ECO:0000256" key="2">
    <source>
        <dbReference type="ARBA" id="ARBA00023012"/>
    </source>
</evidence>
<dbReference type="GO" id="GO:0000976">
    <property type="term" value="F:transcription cis-regulatory region binding"/>
    <property type="evidence" value="ECO:0007669"/>
    <property type="project" value="TreeGrafter"/>
</dbReference>
<dbReference type="GO" id="GO:0000156">
    <property type="term" value="F:phosphorelay response regulator activity"/>
    <property type="evidence" value="ECO:0007669"/>
    <property type="project" value="TreeGrafter"/>
</dbReference>
<dbReference type="GO" id="GO:0032993">
    <property type="term" value="C:protein-DNA complex"/>
    <property type="evidence" value="ECO:0007669"/>
    <property type="project" value="TreeGrafter"/>
</dbReference>
<gene>
    <name evidence="10" type="ORF">COY90_01800</name>
</gene>
<dbReference type="Gene3D" id="3.40.50.2300">
    <property type="match status" value="1"/>
</dbReference>
<accession>A0A2M7QDF0</accession>
<dbReference type="InterPro" id="IPR001867">
    <property type="entry name" value="OmpR/PhoB-type_DNA-bd"/>
</dbReference>
<keyword evidence="1 6" id="KW-0597">Phosphoprotein</keyword>
<evidence type="ECO:0000313" key="10">
    <source>
        <dbReference type="EMBL" id="PIY69245.1"/>
    </source>
</evidence>
<dbReference type="FunFam" id="1.10.10.10:FF:000005">
    <property type="entry name" value="Two-component system response regulator"/>
    <property type="match status" value="1"/>
</dbReference>
<comment type="caution">
    <text evidence="10">The sequence shown here is derived from an EMBL/GenBank/DDBJ whole genome shotgun (WGS) entry which is preliminary data.</text>
</comment>
<dbReference type="PROSITE" id="PS51755">
    <property type="entry name" value="OMPR_PHOB"/>
    <property type="match status" value="1"/>
</dbReference>
<evidence type="ECO:0000256" key="4">
    <source>
        <dbReference type="ARBA" id="ARBA00023125"/>
    </source>
</evidence>
<dbReference type="Pfam" id="PF00072">
    <property type="entry name" value="Response_reg"/>
    <property type="match status" value="1"/>
</dbReference>
<evidence type="ECO:0000259" key="9">
    <source>
        <dbReference type="PROSITE" id="PS51755"/>
    </source>
</evidence>
<proteinExistence type="predicted"/>
<dbReference type="PANTHER" id="PTHR48111">
    <property type="entry name" value="REGULATOR OF RPOS"/>
    <property type="match status" value="1"/>
</dbReference>
<reference evidence="11" key="1">
    <citation type="submission" date="2017-09" db="EMBL/GenBank/DDBJ databases">
        <title>Depth-based differentiation of microbial function through sediment-hosted aquifers and enrichment of novel symbionts in the deep terrestrial subsurface.</title>
        <authorList>
            <person name="Probst A.J."/>
            <person name="Ladd B."/>
            <person name="Jarett J.K."/>
            <person name="Geller-Mcgrath D.E."/>
            <person name="Sieber C.M.K."/>
            <person name="Emerson J.B."/>
            <person name="Anantharaman K."/>
            <person name="Thomas B.C."/>
            <person name="Malmstrom R."/>
            <person name="Stieglmeier M."/>
            <person name="Klingl A."/>
            <person name="Woyke T."/>
            <person name="Ryan C.M."/>
            <person name="Banfield J.F."/>
        </authorList>
    </citation>
    <scope>NUCLEOTIDE SEQUENCE [LARGE SCALE GENOMIC DNA]</scope>
</reference>
<dbReference type="EMBL" id="PFLF01000042">
    <property type="protein sequence ID" value="PIY69245.1"/>
    <property type="molecule type" value="Genomic_DNA"/>
</dbReference>
<evidence type="ECO:0000256" key="7">
    <source>
        <dbReference type="PROSITE-ProRule" id="PRU01091"/>
    </source>
</evidence>
<dbReference type="SUPFAM" id="SSF52172">
    <property type="entry name" value="CheY-like"/>
    <property type="match status" value="1"/>
</dbReference>
<dbReference type="SMART" id="SM00448">
    <property type="entry name" value="REC"/>
    <property type="match status" value="1"/>
</dbReference>
<name>A0A2M7QDF0_9BACT</name>
<dbReference type="InterPro" id="IPR016032">
    <property type="entry name" value="Sig_transdc_resp-reg_C-effctor"/>
</dbReference>
<dbReference type="SUPFAM" id="SSF46894">
    <property type="entry name" value="C-terminal effector domain of the bipartite response regulators"/>
    <property type="match status" value="1"/>
</dbReference>
<feature type="DNA-binding region" description="OmpR/PhoB-type" evidence="7">
    <location>
        <begin position="125"/>
        <end position="223"/>
    </location>
</feature>
<feature type="domain" description="OmpR/PhoB-type" evidence="9">
    <location>
        <begin position="125"/>
        <end position="223"/>
    </location>
</feature>
<evidence type="ECO:0000256" key="3">
    <source>
        <dbReference type="ARBA" id="ARBA00023015"/>
    </source>
</evidence>
<feature type="domain" description="Response regulatory" evidence="8">
    <location>
        <begin position="2"/>
        <end position="116"/>
    </location>
</feature>
<dbReference type="GO" id="GO:0006355">
    <property type="term" value="P:regulation of DNA-templated transcription"/>
    <property type="evidence" value="ECO:0007669"/>
    <property type="project" value="InterPro"/>
</dbReference>
<organism evidence="10 11">
    <name type="scientific">Candidatus Roizmanbacteria bacterium CG_4_10_14_0_8_um_filter_39_9</name>
    <dbReference type="NCBI Taxonomy" id="1974829"/>
    <lineage>
        <taxon>Bacteria</taxon>
        <taxon>Candidatus Roizmaniibacteriota</taxon>
    </lineage>
</organism>
<dbReference type="Pfam" id="PF00486">
    <property type="entry name" value="Trans_reg_C"/>
    <property type="match status" value="1"/>
</dbReference>
<keyword evidence="3" id="KW-0805">Transcription regulation</keyword>
<dbReference type="PROSITE" id="PS50110">
    <property type="entry name" value="RESPONSE_REGULATORY"/>
    <property type="match status" value="1"/>
</dbReference>
<keyword evidence="2" id="KW-0902">Two-component regulatory system</keyword>
<keyword evidence="5" id="KW-0804">Transcription</keyword>
<dbReference type="CDD" id="cd00383">
    <property type="entry name" value="trans_reg_C"/>
    <property type="match status" value="1"/>
</dbReference>
<dbReference type="SMART" id="SM00862">
    <property type="entry name" value="Trans_reg_C"/>
    <property type="match status" value="1"/>
</dbReference>